<dbReference type="EMBL" id="JXSU01000007">
    <property type="protein sequence ID" value="KIS24006.1"/>
    <property type="molecule type" value="Genomic_DNA"/>
</dbReference>
<feature type="transmembrane region" description="Helical" evidence="1">
    <location>
        <begin position="165"/>
        <end position="190"/>
    </location>
</feature>
<organism evidence="2 3">
    <name type="scientific">Clostridium botulinum B2 450</name>
    <dbReference type="NCBI Taxonomy" id="1379739"/>
    <lineage>
        <taxon>Bacteria</taxon>
        <taxon>Bacillati</taxon>
        <taxon>Bacillota</taxon>
        <taxon>Clostridia</taxon>
        <taxon>Eubacteriales</taxon>
        <taxon>Clostridiaceae</taxon>
        <taxon>Clostridium</taxon>
    </lineage>
</organism>
<keyword evidence="1" id="KW-1133">Transmembrane helix</keyword>
<evidence type="ECO:0000313" key="2">
    <source>
        <dbReference type="EMBL" id="KIS24006.1"/>
    </source>
</evidence>
<protein>
    <submittedName>
        <fullName evidence="2">Uncharacterized protein</fullName>
    </submittedName>
</protein>
<reference evidence="2 3" key="1">
    <citation type="submission" date="2014-06" db="EMBL/GenBank/DDBJ databases">
        <title>Genome characterization of distinct group I Clostridium botulinum lineages.</title>
        <authorList>
            <person name="Giordani F."/>
            <person name="Anselmo A."/>
            <person name="Fillo S."/>
            <person name="Palozzi A.M."/>
            <person name="Fortunato A."/>
            <person name="Gentile B."/>
            <person name="Ciammaruconi A."/>
            <person name="Anniballi F."/>
            <person name="De Medici D."/>
            <person name="Lista F."/>
        </authorList>
    </citation>
    <scope>NUCLEOTIDE SEQUENCE [LARGE SCALE GENOMIC DNA]</scope>
    <source>
        <strain evidence="2 3">B2 450</strain>
    </source>
</reference>
<feature type="transmembrane region" description="Helical" evidence="1">
    <location>
        <begin position="55"/>
        <end position="75"/>
    </location>
</feature>
<keyword evidence="1" id="KW-0472">Membrane</keyword>
<evidence type="ECO:0000256" key="1">
    <source>
        <dbReference type="SAM" id="Phobius"/>
    </source>
</evidence>
<name>A0A0D1BZ07_CLOBO</name>
<dbReference type="RefSeq" id="WP_043032003.1">
    <property type="nucleotide sequence ID" value="NZ_JXSU01000007.1"/>
</dbReference>
<feature type="transmembrane region" description="Helical" evidence="1">
    <location>
        <begin position="136"/>
        <end position="153"/>
    </location>
</feature>
<evidence type="ECO:0000313" key="3">
    <source>
        <dbReference type="Proteomes" id="UP000032250"/>
    </source>
</evidence>
<keyword evidence="1" id="KW-0812">Transmembrane</keyword>
<comment type="caution">
    <text evidence="2">The sequence shown here is derived from an EMBL/GenBank/DDBJ whole genome shotgun (WGS) entry which is preliminary data.</text>
</comment>
<dbReference type="Proteomes" id="UP000032250">
    <property type="component" value="Unassembled WGS sequence"/>
</dbReference>
<sequence>MLEYLLDVYKLDIYNMHKRKFKEFTKKEIGLLIMLIAVGLIGIVLIFIFGNNTYFYFIDLILLITVYGIIFKIIISDSIKKYKNNLQNYHSKLNKLRNILRKREFNLYKKEKIQKLIKLCDEKLNEKDPIAKLTKIFTKIVSITILPICTFILSKGSQQLNFSSIIRFSGLIIFSIAYVVGICCVIYPFFEYLINKEKYIVKSLRYELNDIIMNDFS</sequence>
<proteinExistence type="predicted"/>
<accession>A0A0D1BZ07</accession>
<feature type="transmembrane region" description="Helical" evidence="1">
    <location>
        <begin position="29"/>
        <end position="49"/>
    </location>
</feature>
<gene>
    <name evidence="2" type="ORF">N495_10540</name>
</gene>
<dbReference type="HOGENOM" id="CLU_1270443_0_0_9"/>
<dbReference type="AlphaFoldDB" id="A0A0D1BZ07"/>
<dbReference type="PATRIC" id="fig|1379739.3.peg.2477"/>